<evidence type="ECO:0000313" key="6">
    <source>
        <dbReference type="EMBL" id="QKU35828.1"/>
    </source>
</evidence>
<sequence length="251" mass="28902">MNKLTTMDKLYVTLLAGGMGKRMQSDLPKVLHKVKGEAMIVRLLKQIMDLNPIKILIVVGKFHDIIKKEIETYINDERIVYVIQDQPLGTGHAVKCTLSEFDDTVTNIILNGDVPMLQYQTIKEMYDYYLKVNSKFLITSINLDNPTGNGRIIIDDYNFKEIVEEKDCTIDQKKITLVNCGIYICSSDILNEYIPLIKSNNAQGEYYLTDLVKIYKDATNKVIDLFILAKEKEIEIYNVNTKEQLQFIEKN</sequence>
<proteinExistence type="predicted"/>
<dbReference type="InterPro" id="IPR025877">
    <property type="entry name" value="MobA-like_NTP_Trfase"/>
</dbReference>
<reference evidence="6" key="1">
    <citation type="submission" date="2017-01" db="EMBL/GenBank/DDBJ databases">
        <authorList>
            <person name="Assis F.L."/>
            <person name="Abrahao J.S."/>
            <person name="Silva L."/>
            <person name="Khalil J.B."/>
            <person name="Rodrigues R."/>
            <person name="Silva L.S."/>
            <person name="Arantes T."/>
            <person name="Boratto P."/>
            <person name="Andrade M."/>
            <person name="Kroon E.G."/>
            <person name="Ribeiro B."/>
            <person name="Bergier I."/>
            <person name="Seligmann H."/>
            <person name="Ghigo E."/>
            <person name="Colson P."/>
            <person name="Levasseur A."/>
            <person name="Raoult D."/>
            <person name="Scola B.L."/>
        </authorList>
    </citation>
    <scope>NUCLEOTIDE SEQUENCE</scope>
    <source>
        <strain evidence="6">Soda lake</strain>
    </source>
</reference>
<dbReference type="CDD" id="cd02540">
    <property type="entry name" value="GT2_GlmU_N_bac"/>
    <property type="match status" value="1"/>
</dbReference>
<keyword evidence="3" id="KW-0548">Nucleotidyltransferase</keyword>
<evidence type="ECO:0000259" key="5">
    <source>
        <dbReference type="Pfam" id="PF12804"/>
    </source>
</evidence>
<evidence type="ECO:0000256" key="1">
    <source>
        <dbReference type="ARBA" id="ARBA00012457"/>
    </source>
</evidence>
<dbReference type="GeneID" id="80519275"/>
<feature type="domain" description="MobA-like NTP transferase" evidence="5">
    <location>
        <begin position="14"/>
        <end position="130"/>
    </location>
</feature>
<dbReference type="KEGG" id="vg:80519275"/>
<protein>
    <recommendedName>
        <fullName evidence="1">UDP-N-acetylglucosamine diphosphorylase</fullName>
        <ecNumber evidence="1">2.7.7.23</ecNumber>
    </recommendedName>
</protein>
<dbReference type="PANTHER" id="PTHR43584:SF3">
    <property type="entry name" value="BIFUNCTIONAL PROTEIN GLMU"/>
    <property type="match status" value="1"/>
</dbReference>
<organism evidence="6">
    <name type="scientific">Tupanvirus soda lake</name>
    <dbReference type="NCBI Taxonomy" id="2126985"/>
    <lineage>
        <taxon>Viruses</taxon>
        <taxon>Varidnaviria</taxon>
        <taxon>Bamfordvirae</taxon>
        <taxon>Nucleocytoviricota</taxon>
        <taxon>Megaviricetes</taxon>
        <taxon>Imitervirales</taxon>
        <taxon>Mimiviridae</taxon>
        <taxon>Megamimivirinae</taxon>
        <taxon>Tupanvirus</taxon>
        <taxon>Tupanvirus salinum</taxon>
    </lineage>
</organism>
<comment type="catalytic activity">
    <reaction evidence="4">
        <text>N-acetyl-alpha-D-glucosamine 1-phosphate + UTP + H(+) = UDP-N-acetyl-alpha-D-glucosamine + diphosphate</text>
        <dbReference type="Rhea" id="RHEA:13509"/>
        <dbReference type="ChEBI" id="CHEBI:15378"/>
        <dbReference type="ChEBI" id="CHEBI:33019"/>
        <dbReference type="ChEBI" id="CHEBI:46398"/>
        <dbReference type="ChEBI" id="CHEBI:57705"/>
        <dbReference type="ChEBI" id="CHEBI:57776"/>
        <dbReference type="EC" id="2.7.7.23"/>
    </reaction>
</comment>
<dbReference type="GO" id="GO:0003977">
    <property type="term" value="F:UDP-N-acetylglucosamine diphosphorylase activity"/>
    <property type="evidence" value="ECO:0007669"/>
    <property type="project" value="UniProtKB-EC"/>
</dbReference>
<reference evidence="6" key="2">
    <citation type="journal article" date="2018" name="Nat. Commun.">
        <title>Tailed giant Tupanvirus possesses the most complete translational apparatus of the known virosphere.</title>
        <authorList>
            <person name="Abrahao J."/>
            <person name="Silva L."/>
            <person name="Silva L.S."/>
            <person name="Khalil J.Y.B."/>
            <person name="Rodrigues R."/>
            <person name="Arantes T."/>
            <person name="Assis F."/>
            <person name="Boratto P."/>
            <person name="Andrade M."/>
            <person name="Kroon E.G."/>
            <person name="Ribeiro B."/>
            <person name="Bergier I."/>
            <person name="Seligmann H."/>
            <person name="Ghigo E."/>
            <person name="Colson P."/>
            <person name="Levasseur A."/>
            <person name="Kroemer G."/>
            <person name="Raoult D."/>
            <person name="La Scola B."/>
        </authorList>
    </citation>
    <scope>NUCLEOTIDE SEQUENCE [LARGE SCALE GENOMIC DNA]</scope>
    <source>
        <strain evidence="6">Soda lake</strain>
    </source>
</reference>
<keyword evidence="2" id="KW-0808">Transferase</keyword>
<dbReference type="RefSeq" id="YP_010782511.1">
    <property type="nucleotide sequence ID" value="NC_075039.1"/>
</dbReference>
<dbReference type="EC" id="2.7.7.23" evidence="1"/>
<dbReference type="Gene3D" id="3.90.550.10">
    <property type="entry name" value="Spore Coat Polysaccharide Biosynthesis Protein SpsA, Chain A"/>
    <property type="match status" value="1"/>
</dbReference>
<evidence type="ECO:0000256" key="3">
    <source>
        <dbReference type="ARBA" id="ARBA00022695"/>
    </source>
</evidence>
<dbReference type="PANTHER" id="PTHR43584">
    <property type="entry name" value="NUCLEOTIDYL TRANSFERASE"/>
    <property type="match status" value="1"/>
</dbReference>
<evidence type="ECO:0000256" key="2">
    <source>
        <dbReference type="ARBA" id="ARBA00022679"/>
    </source>
</evidence>
<dbReference type="SUPFAM" id="SSF53448">
    <property type="entry name" value="Nucleotide-diphospho-sugar transferases"/>
    <property type="match status" value="1"/>
</dbReference>
<name>A0A6N1NX61_9VIRU</name>
<dbReference type="EMBL" id="KY523104">
    <property type="protein sequence ID" value="QKU35828.1"/>
    <property type="molecule type" value="Genomic_DNA"/>
</dbReference>
<accession>A0A6N1NX61</accession>
<evidence type="ECO:0000256" key="4">
    <source>
        <dbReference type="ARBA" id="ARBA00048493"/>
    </source>
</evidence>
<dbReference type="Pfam" id="PF12804">
    <property type="entry name" value="NTP_transf_3"/>
    <property type="match status" value="1"/>
</dbReference>
<dbReference type="InterPro" id="IPR029044">
    <property type="entry name" value="Nucleotide-diphossugar_trans"/>
</dbReference>
<dbReference type="InterPro" id="IPR050065">
    <property type="entry name" value="GlmU-like"/>
</dbReference>